<dbReference type="RefSeq" id="WP_117117964.1">
    <property type="nucleotide sequence ID" value="NZ_BFBY01000003.1"/>
</dbReference>
<comment type="subcellular location">
    <subcellularLocation>
        <location evidence="2 12">Cell membrane</location>
        <topology evidence="2 12">Peripheral membrane protein</topology>
    </subcellularLocation>
</comment>
<comment type="caution">
    <text evidence="17">The sequence shown here is derived from an EMBL/GenBank/DDBJ whole genome shotgun (WGS) entry which is preliminary data.</text>
</comment>
<keyword evidence="9 12" id="KW-0066">ATP synthesis</keyword>
<dbReference type="GO" id="GO:0046933">
    <property type="term" value="F:proton-transporting ATP synthase activity, rotational mechanism"/>
    <property type="evidence" value="ECO:0007669"/>
    <property type="project" value="UniProtKB-UniRule"/>
</dbReference>
<keyword evidence="12" id="KW-0375">Hydrogen ion transport</keyword>
<dbReference type="GO" id="GO:0005524">
    <property type="term" value="F:ATP binding"/>
    <property type="evidence" value="ECO:0007669"/>
    <property type="project" value="UniProtKB-UniRule"/>
</dbReference>
<dbReference type="SUPFAM" id="SSF51344">
    <property type="entry name" value="Epsilon subunit of F1F0-ATP synthase N-terminal domain"/>
    <property type="match status" value="1"/>
</dbReference>
<evidence type="ECO:0000256" key="12">
    <source>
        <dbReference type="HAMAP-Rule" id="MF_00530"/>
    </source>
</evidence>
<feature type="domain" description="ATP synthase F1 complex delta/epsilon subunit N-terminal" evidence="16">
    <location>
        <begin position="8"/>
        <end position="90"/>
    </location>
</feature>
<keyword evidence="8 12" id="KW-0139">CF(1)</keyword>
<dbReference type="InterPro" id="IPR036794">
    <property type="entry name" value="ATP_F1_dsu/esu_C_sf"/>
</dbReference>
<dbReference type="OrthoDB" id="9804110at2"/>
<dbReference type="NCBIfam" id="NF001846">
    <property type="entry name" value="PRK00571.1-3"/>
    <property type="match status" value="1"/>
</dbReference>
<keyword evidence="14" id="KW-0175">Coiled coil</keyword>
<dbReference type="Pfam" id="PF02823">
    <property type="entry name" value="ATP-synt_DE_N"/>
    <property type="match status" value="1"/>
</dbReference>
<evidence type="ECO:0000259" key="16">
    <source>
        <dbReference type="Pfam" id="PF02823"/>
    </source>
</evidence>
<dbReference type="Proteomes" id="UP000257317">
    <property type="component" value="Unassembled WGS sequence"/>
</dbReference>
<keyword evidence="12" id="KW-1003">Cell membrane</keyword>
<dbReference type="CDD" id="cd12152">
    <property type="entry name" value="F1-ATPase_delta"/>
    <property type="match status" value="1"/>
</dbReference>
<sequence length="146" mass="16433">MAEPEHLLTVNIVTPDGQIYSHRAVYVEMRATDGDMTIMHDHMPIVAPLEISEVKIQRSQEMNHKLDEIAVSGGYVEFSNNEATIIAGSAERAGNIDAERALAAKERAEKHIAEAKAKHNDRERLENEIALRRAINRLNVRKHFGQ</sequence>
<dbReference type="HAMAP" id="MF_00530">
    <property type="entry name" value="ATP_synth_epsil_bac"/>
    <property type="match status" value="1"/>
</dbReference>
<dbReference type="Gene3D" id="2.60.15.10">
    <property type="entry name" value="F0F1 ATP synthase delta/epsilon subunit, N-terminal"/>
    <property type="match status" value="1"/>
</dbReference>
<dbReference type="Gene3D" id="1.20.5.440">
    <property type="entry name" value="ATP synthase delta/epsilon subunit, C-terminal domain"/>
    <property type="match status" value="1"/>
</dbReference>
<dbReference type="InterPro" id="IPR036771">
    <property type="entry name" value="ATPsynth_dsu/esu_N"/>
</dbReference>
<evidence type="ECO:0000256" key="3">
    <source>
        <dbReference type="ARBA" id="ARBA00005712"/>
    </source>
</evidence>
<evidence type="ECO:0000256" key="7">
    <source>
        <dbReference type="ARBA" id="ARBA00023136"/>
    </source>
</evidence>
<keyword evidence="18" id="KW-1185">Reference proteome</keyword>
<dbReference type="InterPro" id="IPR020547">
    <property type="entry name" value="ATP_synth_F1_esu_C"/>
</dbReference>
<protein>
    <recommendedName>
        <fullName evidence="4 12">ATP synthase epsilon chain</fullName>
    </recommendedName>
    <alternativeName>
        <fullName evidence="11 12">ATP synthase F1 sector epsilon subunit</fullName>
    </alternativeName>
    <alternativeName>
        <fullName evidence="10 12">F-ATPase epsilon subunit</fullName>
    </alternativeName>
</protein>
<evidence type="ECO:0000256" key="10">
    <source>
        <dbReference type="ARBA" id="ARBA00030215"/>
    </source>
</evidence>
<comment type="similarity">
    <text evidence="3 12 13">Belongs to the ATPase epsilon chain family.</text>
</comment>
<keyword evidence="6 12" id="KW-0406">Ion transport</keyword>
<evidence type="ECO:0000313" key="18">
    <source>
        <dbReference type="Proteomes" id="UP000257317"/>
    </source>
</evidence>
<feature type="coiled-coil region" evidence="14">
    <location>
        <begin position="98"/>
        <end position="128"/>
    </location>
</feature>
<comment type="function">
    <text evidence="1 12">Produces ATP from ADP in the presence of a proton gradient across the membrane.</text>
</comment>
<evidence type="ECO:0000256" key="4">
    <source>
        <dbReference type="ARBA" id="ARBA00014480"/>
    </source>
</evidence>
<evidence type="ECO:0000256" key="6">
    <source>
        <dbReference type="ARBA" id="ARBA00023065"/>
    </source>
</evidence>
<dbReference type="PANTHER" id="PTHR13822">
    <property type="entry name" value="ATP SYNTHASE DELTA/EPSILON CHAIN"/>
    <property type="match status" value="1"/>
</dbReference>
<reference evidence="18" key="1">
    <citation type="submission" date="2018-03" db="EMBL/GenBank/DDBJ databases">
        <title>New taxa in the Lactobacillus gasseri group.</title>
        <authorList>
            <person name="Tanizawa Y."/>
            <person name="Tohno M."/>
            <person name="Endo A."/>
            <person name="Arita M."/>
        </authorList>
    </citation>
    <scope>NUCLEOTIDE SEQUENCE [LARGE SCALE GENOMIC DNA]</scope>
    <source>
        <strain evidence="18">DSM 24759</strain>
    </source>
</reference>
<dbReference type="InterPro" id="IPR001469">
    <property type="entry name" value="ATP_synth_F1_dsu/esu"/>
</dbReference>
<feature type="domain" description="ATP synthase epsilon subunit C-terminal" evidence="15">
    <location>
        <begin position="95"/>
        <end position="140"/>
    </location>
</feature>
<evidence type="ECO:0000256" key="2">
    <source>
        <dbReference type="ARBA" id="ARBA00004202"/>
    </source>
</evidence>
<dbReference type="PANTHER" id="PTHR13822:SF10">
    <property type="entry name" value="ATP SYNTHASE EPSILON CHAIN, CHLOROPLASTIC"/>
    <property type="match status" value="1"/>
</dbReference>
<dbReference type="GO" id="GO:0045259">
    <property type="term" value="C:proton-transporting ATP synthase complex"/>
    <property type="evidence" value="ECO:0007669"/>
    <property type="project" value="UniProtKB-KW"/>
</dbReference>
<evidence type="ECO:0000256" key="9">
    <source>
        <dbReference type="ARBA" id="ARBA00023310"/>
    </source>
</evidence>
<evidence type="ECO:0000256" key="8">
    <source>
        <dbReference type="ARBA" id="ARBA00023196"/>
    </source>
</evidence>
<evidence type="ECO:0000256" key="1">
    <source>
        <dbReference type="ARBA" id="ARBA00003543"/>
    </source>
</evidence>
<dbReference type="Pfam" id="PF00401">
    <property type="entry name" value="ATP-synt_DE"/>
    <property type="match status" value="1"/>
</dbReference>
<dbReference type="EMBL" id="BFBY01000003">
    <property type="protein sequence ID" value="GBG04618.1"/>
    <property type="molecule type" value="Genomic_DNA"/>
</dbReference>
<dbReference type="SUPFAM" id="SSF46604">
    <property type="entry name" value="Epsilon subunit of F1F0-ATP synthase C-terminal domain"/>
    <property type="match status" value="1"/>
</dbReference>
<gene>
    <name evidence="12 17" type="primary">atpC</name>
    <name evidence="17" type="ORF">LrDSM24759_05320</name>
</gene>
<evidence type="ECO:0000256" key="5">
    <source>
        <dbReference type="ARBA" id="ARBA00022448"/>
    </source>
</evidence>
<dbReference type="InterPro" id="IPR020546">
    <property type="entry name" value="ATP_synth_F1_dsu/esu_N"/>
</dbReference>
<dbReference type="NCBIfam" id="TIGR01216">
    <property type="entry name" value="ATP_synt_epsi"/>
    <property type="match status" value="1"/>
</dbReference>
<name>A0A2Z6T8D9_9LACO</name>
<keyword evidence="7 12" id="KW-0472">Membrane</keyword>
<evidence type="ECO:0000256" key="11">
    <source>
        <dbReference type="ARBA" id="ARBA00031795"/>
    </source>
</evidence>
<organism evidence="17 18">
    <name type="scientific">Lactobacillus rodentium</name>
    <dbReference type="NCBI Taxonomy" id="947835"/>
    <lineage>
        <taxon>Bacteria</taxon>
        <taxon>Bacillati</taxon>
        <taxon>Bacillota</taxon>
        <taxon>Bacilli</taxon>
        <taxon>Lactobacillales</taxon>
        <taxon>Lactobacillaceae</taxon>
        <taxon>Lactobacillus</taxon>
    </lineage>
</organism>
<evidence type="ECO:0000256" key="13">
    <source>
        <dbReference type="RuleBase" id="RU003656"/>
    </source>
</evidence>
<evidence type="ECO:0000313" key="17">
    <source>
        <dbReference type="EMBL" id="GBG04618.1"/>
    </source>
</evidence>
<dbReference type="AlphaFoldDB" id="A0A2Z6T8D9"/>
<accession>A0A2Z6T8D9</accession>
<dbReference type="GO" id="GO:0005886">
    <property type="term" value="C:plasma membrane"/>
    <property type="evidence" value="ECO:0007669"/>
    <property type="project" value="UniProtKB-SubCell"/>
</dbReference>
<comment type="subunit">
    <text evidence="12 13">F-type ATPases have 2 components, CF(1) - the catalytic core - and CF(0) - the membrane proton channel. CF(1) has five subunits: alpha(3), beta(3), gamma(1), delta(1), epsilon(1). CF(0) has three main subunits: a, b and c.</text>
</comment>
<keyword evidence="5 12" id="KW-0813">Transport</keyword>
<proteinExistence type="inferred from homology"/>
<evidence type="ECO:0000256" key="14">
    <source>
        <dbReference type="SAM" id="Coils"/>
    </source>
</evidence>
<evidence type="ECO:0000259" key="15">
    <source>
        <dbReference type="Pfam" id="PF00401"/>
    </source>
</evidence>